<dbReference type="GO" id="GO:0005737">
    <property type="term" value="C:cytoplasm"/>
    <property type="evidence" value="ECO:0007669"/>
    <property type="project" value="TreeGrafter"/>
</dbReference>
<dbReference type="PANTHER" id="PTHR13370:SF3">
    <property type="entry name" value="TRNA (GUANINE(10)-N2)-METHYLTRANSFERASE HOMOLOG"/>
    <property type="match status" value="1"/>
</dbReference>
<dbReference type="GO" id="GO:0015667">
    <property type="term" value="F:site-specific DNA-methyltransferase (cytosine-N4-specific) activity"/>
    <property type="evidence" value="ECO:0007669"/>
    <property type="project" value="UniProtKB-EC"/>
</dbReference>
<dbReference type="RefSeq" id="WP_178367789.1">
    <property type="nucleotide sequence ID" value="NZ_JACADJ010000070.1"/>
</dbReference>
<comment type="similarity">
    <text evidence="1">Belongs to the N(4)/N(6)-methyltransferase family. N(4) subfamily.</text>
</comment>
<dbReference type="EC" id="2.1.1.-" evidence="8"/>
<protein>
    <recommendedName>
        <fullName evidence="8">Methyltransferase</fullName>
        <ecNumber evidence="8">2.1.1.-</ecNumber>
    </recommendedName>
</protein>
<dbReference type="GO" id="GO:0009007">
    <property type="term" value="F:site-specific DNA-methyltransferase (adenine-specific) activity"/>
    <property type="evidence" value="ECO:0007669"/>
    <property type="project" value="TreeGrafter"/>
</dbReference>
<evidence type="ECO:0000256" key="5">
    <source>
        <dbReference type="ARBA" id="ARBA00022747"/>
    </source>
</evidence>
<dbReference type="GO" id="GO:0009307">
    <property type="term" value="P:DNA restriction-modification system"/>
    <property type="evidence" value="ECO:0007669"/>
    <property type="project" value="UniProtKB-KW"/>
</dbReference>
<dbReference type="InterPro" id="IPR017985">
    <property type="entry name" value="MeTrfase_CN4_CS"/>
</dbReference>
<comment type="caution">
    <text evidence="11">The sequence shown here is derived from an EMBL/GenBank/DDBJ whole genome shotgun (WGS) entry which is preliminary data.</text>
</comment>
<evidence type="ECO:0000256" key="6">
    <source>
        <dbReference type="ARBA" id="ARBA00023125"/>
    </source>
</evidence>
<keyword evidence="3 11" id="KW-0808">Transferase</keyword>
<dbReference type="SUPFAM" id="SSF53335">
    <property type="entry name" value="S-adenosyl-L-methionine-dependent methyltransferases"/>
    <property type="match status" value="1"/>
</dbReference>
<gene>
    <name evidence="11" type="ORF">HXW94_15340</name>
</gene>
<evidence type="ECO:0000256" key="1">
    <source>
        <dbReference type="ARBA" id="ARBA00010203"/>
    </source>
</evidence>
<dbReference type="EMBL" id="JACADJ010000070">
    <property type="protein sequence ID" value="NWH06338.1"/>
    <property type="molecule type" value="Genomic_DNA"/>
</dbReference>
<evidence type="ECO:0000256" key="7">
    <source>
        <dbReference type="ARBA" id="ARBA00049120"/>
    </source>
</evidence>
<feature type="region of interest" description="Disordered" evidence="9">
    <location>
        <begin position="305"/>
        <end position="324"/>
    </location>
</feature>
<keyword evidence="5" id="KW-0680">Restriction system</keyword>
<dbReference type="CDD" id="cd02440">
    <property type="entry name" value="AdoMet_MTases"/>
    <property type="match status" value="1"/>
</dbReference>
<dbReference type="AlphaFoldDB" id="A0A850TC88"/>
<evidence type="ECO:0000256" key="2">
    <source>
        <dbReference type="ARBA" id="ARBA00022603"/>
    </source>
</evidence>
<proteinExistence type="inferred from homology"/>
<feature type="domain" description="DNA methylase N-4/N-6" evidence="10">
    <location>
        <begin position="25"/>
        <end position="257"/>
    </location>
</feature>
<reference evidence="11 12" key="1">
    <citation type="submission" date="2020-06" db="EMBL/GenBank/DDBJ databases">
        <title>High-quality draft genome of sulfate reducer Desulfobacter latus type strain AcrS2 isolated from marine sediment.</title>
        <authorList>
            <person name="Hoppe M."/>
            <person name="Larsen C.K."/>
            <person name="Marshall I.P.G."/>
            <person name="Schramm A."/>
            <person name="Marietou A.G."/>
        </authorList>
    </citation>
    <scope>NUCLEOTIDE SEQUENCE [LARGE SCALE GENOMIC DNA]</scope>
    <source>
        <strain evidence="11 12">AcRS2</strain>
    </source>
</reference>
<dbReference type="InterPro" id="IPR001091">
    <property type="entry name" value="RM_Methyltransferase"/>
</dbReference>
<dbReference type="GO" id="GO:0003677">
    <property type="term" value="F:DNA binding"/>
    <property type="evidence" value="ECO:0007669"/>
    <property type="project" value="UniProtKB-KW"/>
</dbReference>
<keyword evidence="6" id="KW-0238">DNA-binding</keyword>
<dbReference type="GO" id="GO:0032259">
    <property type="term" value="P:methylation"/>
    <property type="evidence" value="ECO:0007669"/>
    <property type="project" value="UniProtKB-KW"/>
</dbReference>
<sequence length="324" mass="37315">MQNTTIHRLINGDARDLSFLPDESVHLVLTSPPYWNLKKYNDNPNQLGHIEDYEFFLNEIKRVWEHVFRILVPGGRLVCVVGDVCVSRRKFGRHLVFPLHSDICVLCRKIGFDNLNPIIWHKIANASYEVTNGSKFLGKPYEPNAIIKNDIEFILMQRKPGGYRKPTKKQREKSMISKSDFNRWFQQIWNLPGTSLKNHPAPYPLELANRLIRMFSFVEDTVLDPFCGSGTSMVAALKCGRNSIGIEIDSDYCRMAARYLKAESQNLLNKSELKFEKLIHTEKQLCVREEQELYQVRPAKKKLEEIGQPSAAPDGNSAALHCRR</sequence>
<dbReference type="Gene3D" id="3.40.50.150">
    <property type="entry name" value="Vaccinia Virus protein VP39"/>
    <property type="match status" value="1"/>
</dbReference>
<evidence type="ECO:0000256" key="9">
    <source>
        <dbReference type="SAM" id="MobiDB-lite"/>
    </source>
</evidence>
<keyword evidence="2 11" id="KW-0489">Methyltransferase</keyword>
<dbReference type="PROSITE" id="PS00093">
    <property type="entry name" value="N4_MTASE"/>
    <property type="match status" value="1"/>
</dbReference>
<keyword evidence="12" id="KW-1185">Reference proteome</keyword>
<evidence type="ECO:0000259" key="10">
    <source>
        <dbReference type="Pfam" id="PF01555"/>
    </source>
</evidence>
<organism evidence="11 12">
    <name type="scientific">Desulfobacter latus</name>
    <dbReference type="NCBI Taxonomy" id="2292"/>
    <lineage>
        <taxon>Bacteria</taxon>
        <taxon>Pseudomonadati</taxon>
        <taxon>Thermodesulfobacteriota</taxon>
        <taxon>Desulfobacteria</taxon>
        <taxon>Desulfobacterales</taxon>
        <taxon>Desulfobacteraceae</taxon>
        <taxon>Desulfobacter</taxon>
    </lineage>
</organism>
<dbReference type="PANTHER" id="PTHR13370">
    <property type="entry name" value="RNA METHYLASE-RELATED"/>
    <property type="match status" value="1"/>
</dbReference>
<keyword evidence="4" id="KW-0949">S-adenosyl-L-methionine</keyword>
<accession>A0A850TC88</accession>
<dbReference type="PRINTS" id="PR00508">
    <property type="entry name" value="S21N4MTFRASE"/>
</dbReference>
<evidence type="ECO:0000313" key="11">
    <source>
        <dbReference type="EMBL" id="NWH06338.1"/>
    </source>
</evidence>
<name>A0A850TC88_9BACT</name>
<dbReference type="InterPro" id="IPR002941">
    <property type="entry name" value="DNA_methylase_N4/N6"/>
</dbReference>
<dbReference type="Pfam" id="PF01555">
    <property type="entry name" value="N6_N4_Mtase"/>
    <property type="match status" value="1"/>
</dbReference>
<comment type="catalytic activity">
    <reaction evidence="7">
        <text>a 2'-deoxycytidine in DNA + S-adenosyl-L-methionine = an N(4)-methyl-2'-deoxycytidine in DNA + S-adenosyl-L-homocysteine + H(+)</text>
        <dbReference type="Rhea" id="RHEA:16857"/>
        <dbReference type="Rhea" id="RHEA-COMP:11369"/>
        <dbReference type="Rhea" id="RHEA-COMP:13674"/>
        <dbReference type="ChEBI" id="CHEBI:15378"/>
        <dbReference type="ChEBI" id="CHEBI:57856"/>
        <dbReference type="ChEBI" id="CHEBI:59789"/>
        <dbReference type="ChEBI" id="CHEBI:85452"/>
        <dbReference type="ChEBI" id="CHEBI:137933"/>
        <dbReference type="EC" id="2.1.1.113"/>
    </reaction>
</comment>
<dbReference type="GO" id="GO:0008170">
    <property type="term" value="F:N-methyltransferase activity"/>
    <property type="evidence" value="ECO:0007669"/>
    <property type="project" value="InterPro"/>
</dbReference>
<dbReference type="InterPro" id="IPR029063">
    <property type="entry name" value="SAM-dependent_MTases_sf"/>
</dbReference>
<evidence type="ECO:0000256" key="4">
    <source>
        <dbReference type="ARBA" id="ARBA00022691"/>
    </source>
</evidence>
<dbReference type="Proteomes" id="UP000553343">
    <property type="component" value="Unassembled WGS sequence"/>
</dbReference>
<evidence type="ECO:0000256" key="8">
    <source>
        <dbReference type="RuleBase" id="RU362026"/>
    </source>
</evidence>
<evidence type="ECO:0000256" key="3">
    <source>
        <dbReference type="ARBA" id="ARBA00022679"/>
    </source>
</evidence>
<evidence type="ECO:0000313" key="12">
    <source>
        <dbReference type="Proteomes" id="UP000553343"/>
    </source>
</evidence>